<dbReference type="InterPro" id="IPR036197">
    <property type="entry name" value="NarG-like_sf"/>
</dbReference>
<dbReference type="Proteomes" id="UP000319894">
    <property type="component" value="Unassembled WGS sequence"/>
</dbReference>
<dbReference type="GO" id="GO:0046872">
    <property type="term" value="F:metal ion binding"/>
    <property type="evidence" value="ECO:0007669"/>
    <property type="project" value="UniProtKB-KW"/>
</dbReference>
<keyword evidence="7" id="KW-0812">Transmembrane</keyword>
<dbReference type="GO" id="GO:0016491">
    <property type="term" value="F:oxidoreductase activity"/>
    <property type="evidence" value="ECO:0007669"/>
    <property type="project" value="UniProtKB-KW"/>
</dbReference>
<dbReference type="PANTHER" id="PTHR43255">
    <property type="entry name" value="IRON-SULFUR-BINDING OXIDOREDUCTASE FADF-RELATED-RELATED"/>
    <property type="match status" value="1"/>
</dbReference>
<dbReference type="OrthoDB" id="42878at2157"/>
<dbReference type="InterPro" id="IPR051460">
    <property type="entry name" value="HdrC_iron-sulfur_subunit"/>
</dbReference>
<evidence type="ECO:0000256" key="6">
    <source>
        <dbReference type="ARBA" id="ARBA00023014"/>
    </source>
</evidence>
<comment type="similarity">
    <text evidence="1">Belongs to the HdrC family.</text>
</comment>
<dbReference type="InterPro" id="IPR009051">
    <property type="entry name" value="Helical_ferredxn"/>
</dbReference>
<feature type="transmembrane region" description="Helical" evidence="7">
    <location>
        <begin position="138"/>
        <end position="161"/>
    </location>
</feature>
<dbReference type="InParanoid" id="A0A554NFY5"/>
<evidence type="ECO:0000256" key="3">
    <source>
        <dbReference type="ARBA" id="ARBA00022723"/>
    </source>
</evidence>
<accession>A0A554NFY5</accession>
<reference evidence="9 10" key="1">
    <citation type="submission" date="2018-06" db="EMBL/GenBank/DDBJ databases">
        <title>Natronomonas sp. F16-60 a new haloarchaeon isolated from a solar saltern of Isla Cristina, Huelva, Spain.</title>
        <authorList>
            <person name="Duran-Viseras A."/>
            <person name="Sanchez-Porro C."/>
            <person name="Ventosa A."/>
        </authorList>
    </citation>
    <scope>NUCLEOTIDE SEQUENCE [LARGE SCALE GENOMIC DNA]</scope>
    <source>
        <strain evidence="9 10">F16-60</strain>
    </source>
</reference>
<feature type="domain" description="4Fe-4S ferredoxin-type" evidence="8">
    <location>
        <begin position="378"/>
        <end position="408"/>
    </location>
</feature>
<feature type="transmembrane region" description="Helical" evidence="7">
    <location>
        <begin position="256"/>
        <end position="275"/>
    </location>
</feature>
<proteinExistence type="inferred from homology"/>
<keyword evidence="6" id="KW-0411">Iron-sulfur</keyword>
<evidence type="ECO:0000256" key="1">
    <source>
        <dbReference type="ARBA" id="ARBA00007097"/>
    </source>
</evidence>
<dbReference type="InterPro" id="IPR017896">
    <property type="entry name" value="4Fe4S_Fe-S-bd"/>
</dbReference>
<protein>
    <submittedName>
        <fullName evidence="9">Fe-S oxidoreductase</fullName>
    </submittedName>
</protein>
<dbReference type="Pfam" id="PF02754">
    <property type="entry name" value="CCG"/>
    <property type="match status" value="1"/>
</dbReference>
<dbReference type="PROSITE" id="PS51379">
    <property type="entry name" value="4FE4S_FER_2"/>
    <property type="match status" value="2"/>
</dbReference>
<sequence>MSTLLQAGVESGVTTRPTFWKISHTGEVVFYYLAIVTVFVFTYGVYERFARYRRGTEDWFDRLDDLPGRIASAAKIVGSNEKQFNRDIVGGVMHAFILWGFLTLLIGTTILAIDIDVFRNATALLTGERQSFFIGDFYLSYSLVMDAMGLLFVVGVGIAIWRRYVSRNERLHGKHTDWEDAFLVWSLFLLGVGGYLQEGLRILGTASVENGAVQFIGFERVSFVGWFVADVLNATFQTFGMDPAGSVAMAGTLYPVGWWSHAILAFVFIAVIPYAKPFHMISSFANVVTRDEKAGQRLPGIPADLDADTGAESIDQFSWKEMLDQDACTKCGRCSSVCPANASGRNLDPRDVILDLKQYREAVDAGAEETEIIAEDGDVIAAETMESCMACMACMDACPVEIEHLKSFTRLNRQLTDQGDIQSSLQEVFQNVMQKGNTFGNSQRKRADWTEELDFDVTDAREEEVEYLWYVGDYPSYDDRNRKVARSLAKLLKESGVSFGILFDDEKYDGNDIRRVGEEFLYVELAGHHVESFRDCDFDKIVCTDPHSYNTFKNEYPEVDFDEFADDPMMPFEVEEAWNQDGEVDVLHWTQVVEELVERNALGLQGTELDYTVTYHDPCHLGRYNDEYEAPRELIRATGCDLHEMPRNRDNSYCCGGGGGGLWLEHDEEEKASEERIREALNDTEAGSAVGKFVVACPMCMTMYEDGRKTGDYEDDIEIVDVSELLIEAVEAGPSATAAGETGAPTPADD</sequence>
<keyword evidence="3" id="KW-0479">Metal-binding</keyword>
<feature type="transmembrane region" description="Helical" evidence="7">
    <location>
        <begin position="96"/>
        <end position="118"/>
    </location>
</feature>
<evidence type="ECO:0000313" key="9">
    <source>
        <dbReference type="EMBL" id="TSD16303.1"/>
    </source>
</evidence>
<dbReference type="SUPFAM" id="SSF103501">
    <property type="entry name" value="Respiratory nitrate reductase 1 gamma chain"/>
    <property type="match status" value="1"/>
</dbReference>
<evidence type="ECO:0000259" key="8">
    <source>
        <dbReference type="PROSITE" id="PS51379"/>
    </source>
</evidence>
<keyword evidence="5" id="KW-0408">Iron</keyword>
<keyword evidence="10" id="KW-1185">Reference proteome</keyword>
<evidence type="ECO:0000256" key="2">
    <source>
        <dbReference type="ARBA" id="ARBA00022485"/>
    </source>
</evidence>
<keyword evidence="7" id="KW-0472">Membrane</keyword>
<dbReference type="Pfam" id="PF13183">
    <property type="entry name" value="Fer4_8"/>
    <property type="match status" value="1"/>
</dbReference>
<organism evidence="9 10">
    <name type="scientific">Haloglomus irregulare</name>
    <dbReference type="NCBI Taxonomy" id="2234134"/>
    <lineage>
        <taxon>Archaea</taxon>
        <taxon>Methanobacteriati</taxon>
        <taxon>Methanobacteriota</taxon>
        <taxon>Stenosarchaea group</taxon>
        <taxon>Halobacteria</taxon>
        <taxon>Halobacteriales</taxon>
        <taxon>Natronomonadaceae</taxon>
        <taxon>Haloglomus</taxon>
    </lineage>
</organism>
<dbReference type="Gene3D" id="1.20.950.20">
    <property type="entry name" value="Transmembrane di-heme cytochromes, Chain C"/>
    <property type="match status" value="1"/>
</dbReference>
<dbReference type="GO" id="GO:0005886">
    <property type="term" value="C:plasma membrane"/>
    <property type="evidence" value="ECO:0007669"/>
    <property type="project" value="TreeGrafter"/>
</dbReference>
<dbReference type="InterPro" id="IPR017900">
    <property type="entry name" value="4Fe4S_Fe_S_CS"/>
</dbReference>
<name>A0A554NFY5_9EURY</name>
<evidence type="ECO:0000256" key="5">
    <source>
        <dbReference type="ARBA" id="ARBA00023004"/>
    </source>
</evidence>
<evidence type="ECO:0000313" key="10">
    <source>
        <dbReference type="Proteomes" id="UP000319894"/>
    </source>
</evidence>
<dbReference type="AlphaFoldDB" id="A0A554NFY5"/>
<comment type="caution">
    <text evidence="9">The sequence shown here is derived from an EMBL/GenBank/DDBJ whole genome shotgun (WGS) entry which is preliminary data.</text>
</comment>
<gene>
    <name evidence="9" type="ORF">DP107_02915</name>
</gene>
<keyword evidence="4" id="KW-0560">Oxidoreductase</keyword>
<keyword evidence="7" id="KW-1133">Transmembrane helix</keyword>
<feature type="transmembrane region" description="Helical" evidence="7">
    <location>
        <begin position="29"/>
        <end position="46"/>
    </location>
</feature>
<dbReference type="PANTHER" id="PTHR43255:SF1">
    <property type="entry name" value="IRON-SULFUR-BINDING OXIDOREDUCTASE FADF-RELATED"/>
    <property type="match status" value="1"/>
</dbReference>
<dbReference type="SUPFAM" id="SSF46548">
    <property type="entry name" value="alpha-helical ferredoxin"/>
    <property type="match status" value="1"/>
</dbReference>
<dbReference type="EMBL" id="QMDX01000001">
    <property type="protein sequence ID" value="TSD16303.1"/>
    <property type="molecule type" value="Genomic_DNA"/>
</dbReference>
<evidence type="ECO:0000256" key="7">
    <source>
        <dbReference type="SAM" id="Phobius"/>
    </source>
</evidence>
<evidence type="ECO:0000256" key="4">
    <source>
        <dbReference type="ARBA" id="ARBA00023002"/>
    </source>
</evidence>
<dbReference type="InterPro" id="IPR004017">
    <property type="entry name" value="Cys_rich_dom"/>
</dbReference>
<feature type="transmembrane region" description="Helical" evidence="7">
    <location>
        <begin position="181"/>
        <end position="197"/>
    </location>
</feature>
<keyword evidence="2" id="KW-0004">4Fe-4S</keyword>
<feature type="domain" description="4Fe-4S ferredoxin-type" evidence="8">
    <location>
        <begin position="319"/>
        <end position="348"/>
    </location>
</feature>
<dbReference type="GO" id="GO:0051539">
    <property type="term" value="F:4 iron, 4 sulfur cluster binding"/>
    <property type="evidence" value="ECO:0007669"/>
    <property type="project" value="UniProtKB-KW"/>
</dbReference>
<dbReference type="RefSeq" id="WP_144260801.1">
    <property type="nucleotide sequence ID" value="NZ_QMDX01000001.1"/>
</dbReference>
<dbReference type="Gene3D" id="1.10.1060.10">
    <property type="entry name" value="Alpha-helical ferredoxin"/>
    <property type="match status" value="1"/>
</dbReference>
<dbReference type="PROSITE" id="PS00198">
    <property type="entry name" value="4FE4S_FER_1"/>
    <property type="match status" value="2"/>
</dbReference>